<dbReference type="RefSeq" id="WP_154594309.1">
    <property type="nucleotide sequence ID" value="NZ_WLVL01000042.1"/>
</dbReference>
<keyword evidence="1" id="KW-0805">Transcription regulation</keyword>
<dbReference type="Gene3D" id="1.10.10.10">
    <property type="entry name" value="Winged helix-like DNA-binding domain superfamily/Winged helix DNA-binding domain"/>
    <property type="match status" value="1"/>
</dbReference>
<sequence length="218" mass="23776">MLSPDRALRALVEDGISRGELAPGSKLPTERELVATLQLPRSAVRRALSRLEQEGMVVREVGRGTFLREGYVAEGVARDASPADIMQARMVLEPSVAVLAAHAATQADLARIASFADQGGRSADFDSFETWDSKFHRAIGEATHNGLVLAMFDVINAGRALPVWGSLKRRTSTPERRRCYHQQHVSILEALNDRDPAGAERAMRAHLKSVTDNLIGNA</sequence>
<dbReference type="PRINTS" id="PR00035">
    <property type="entry name" value="HTHGNTR"/>
</dbReference>
<evidence type="ECO:0000313" key="5">
    <source>
        <dbReference type="EMBL" id="MTB73028.1"/>
    </source>
</evidence>
<dbReference type="InterPro" id="IPR000524">
    <property type="entry name" value="Tscrpt_reg_HTH_GntR"/>
</dbReference>
<dbReference type="SUPFAM" id="SSF46785">
    <property type="entry name" value="Winged helix' DNA-binding domain"/>
    <property type="match status" value="1"/>
</dbReference>
<dbReference type="InterPro" id="IPR036388">
    <property type="entry name" value="WH-like_DNA-bd_sf"/>
</dbReference>
<dbReference type="SUPFAM" id="SSF48008">
    <property type="entry name" value="GntR ligand-binding domain-like"/>
    <property type="match status" value="1"/>
</dbReference>
<keyword evidence="2" id="KW-0238">DNA-binding</keyword>
<evidence type="ECO:0000259" key="4">
    <source>
        <dbReference type="PROSITE" id="PS50949"/>
    </source>
</evidence>
<dbReference type="GO" id="GO:0003700">
    <property type="term" value="F:DNA-binding transcription factor activity"/>
    <property type="evidence" value="ECO:0007669"/>
    <property type="project" value="InterPro"/>
</dbReference>
<evidence type="ECO:0000256" key="1">
    <source>
        <dbReference type="ARBA" id="ARBA00023015"/>
    </source>
</evidence>
<evidence type="ECO:0000256" key="2">
    <source>
        <dbReference type="ARBA" id="ARBA00023125"/>
    </source>
</evidence>
<dbReference type="SMART" id="SM00345">
    <property type="entry name" value="HTH_GNTR"/>
    <property type="match status" value="1"/>
</dbReference>
<dbReference type="PANTHER" id="PTHR43537:SF5">
    <property type="entry name" value="UXU OPERON TRANSCRIPTIONAL REGULATOR"/>
    <property type="match status" value="1"/>
</dbReference>
<keyword evidence="3" id="KW-0804">Transcription</keyword>
<dbReference type="InterPro" id="IPR008920">
    <property type="entry name" value="TF_FadR/GntR_C"/>
</dbReference>
<accession>A0A6I3IFH0</accession>
<evidence type="ECO:0000313" key="6">
    <source>
        <dbReference type="Proteomes" id="UP000431092"/>
    </source>
</evidence>
<dbReference type="Pfam" id="PF00392">
    <property type="entry name" value="GntR"/>
    <property type="match status" value="1"/>
</dbReference>
<dbReference type="Gene3D" id="1.20.120.530">
    <property type="entry name" value="GntR ligand-binding domain-like"/>
    <property type="match status" value="1"/>
</dbReference>
<reference evidence="5 6" key="1">
    <citation type="submission" date="2019-11" db="EMBL/GenBank/DDBJ databases">
        <title>Whole genome sequencing identifies a novel species of the genus Arsenicicoccus isolated from human blood.</title>
        <authorList>
            <person name="Jeong J.H."/>
            <person name="Kweon O.J."/>
            <person name="Kim H.R."/>
            <person name="Kim T.-H."/>
            <person name="Ha S.-M."/>
            <person name="Lee M.-K."/>
        </authorList>
    </citation>
    <scope>NUCLEOTIDE SEQUENCE [LARGE SCALE GENOMIC DNA]</scope>
    <source>
        <strain evidence="5 6">MKL-02</strain>
    </source>
</reference>
<proteinExistence type="predicted"/>
<dbReference type="InterPro" id="IPR011711">
    <property type="entry name" value="GntR_C"/>
</dbReference>
<dbReference type="Proteomes" id="UP000431092">
    <property type="component" value="Unassembled WGS sequence"/>
</dbReference>
<feature type="domain" description="HTH gntR-type" evidence="4">
    <location>
        <begin position="2"/>
        <end position="70"/>
    </location>
</feature>
<comment type="caution">
    <text evidence="5">The sequence shown here is derived from an EMBL/GenBank/DDBJ whole genome shotgun (WGS) entry which is preliminary data.</text>
</comment>
<dbReference type="SMART" id="SM00895">
    <property type="entry name" value="FCD"/>
    <property type="match status" value="1"/>
</dbReference>
<dbReference type="PROSITE" id="PS50949">
    <property type="entry name" value="HTH_GNTR"/>
    <property type="match status" value="1"/>
</dbReference>
<organism evidence="5 6">
    <name type="scientific">Arsenicicoccus cauae</name>
    <dbReference type="NCBI Taxonomy" id="2663847"/>
    <lineage>
        <taxon>Bacteria</taxon>
        <taxon>Bacillati</taxon>
        <taxon>Actinomycetota</taxon>
        <taxon>Actinomycetes</taxon>
        <taxon>Micrococcales</taxon>
        <taxon>Intrasporangiaceae</taxon>
        <taxon>Arsenicicoccus</taxon>
    </lineage>
</organism>
<dbReference type="EMBL" id="WLVL01000042">
    <property type="protein sequence ID" value="MTB73028.1"/>
    <property type="molecule type" value="Genomic_DNA"/>
</dbReference>
<protein>
    <submittedName>
        <fullName evidence="5">FCD domain-containing protein</fullName>
    </submittedName>
</protein>
<evidence type="ECO:0000256" key="3">
    <source>
        <dbReference type="ARBA" id="ARBA00023163"/>
    </source>
</evidence>
<keyword evidence="6" id="KW-1185">Reference proteome</keyword>
<name>A0A6I3IFH0_9MICO</name>
<dbReference type="AlphaFoldDB" id="A0A6I3IFH0"/>
<dbReference type="PANTHER" id="PTHR43537">
    <property type="entry name" value="TRANSCRIPTIONAL REGULATOR, GNTR FAMILY"/>
    <property type="match status" value="1"/>
</dbReference>
<dbReference type="CDD" id="cd07377">
    <property type="entry name" value="WHTH_GntR"/>
    <property type="match status" value="1"/>
</dbReference>
<gene>
    <name evidence="5" type="ORF">GGG17_13850</name>
</gene>
<dbReference type="Pfam" id="PF07729">
    <property type="entry name" value="FCD"/>
    <property type="match status" value="1"/>
</dbReference>
<dbReference type="GO" id="GO:0003677">
    <property type="term" value="F:DNA binding"/>
    <property type="evidence" value="ECO:0007669"/>
    <property type="project" value="UniProtKB-KW"/>
</dbReference>
<dbReference type="InterPro" id="IPR036390">
    <property type="entry name" value="WH_DNA-bd_sf"/>
</dbReference>